<dbReference type="EMBL" id="CP012357">
    <property type="protein sequence ID" value="AKX34353.1"/>
    <property type="molecule type" value="Genomic_DNA"/>
</dbReference>
<dbReference type="AlphaFoldDB" id="A0A0K1W2F6"/>
<protein>
    <submittedName>
        <fullName evidence="1">Uncharacterized protein</fullName>
    </submittedName>
</protein>
<gene>
    <name evidence="1" type="ORF">SLITO_v1c07280</name>
</gene>
<accession>A0A0K1W2F6</accession>
<proteinExistence type="predicted"/>
<organism evidence="1 2">
    <name type="scientific">Spiroplasma litorale</name>
    <dbReference type="NCBI Taxonomy" id="216942"/>
    <lineage>
        <taxon>Bacteria</taxon>
        <taxon>Bacillati</taxon>
        <taxon>Mycoplasmatota</taxon>
        <taxon>Mollicutes</taxon>
        <taxon>Entomoplasmatales</taxon>
        <taxon>Spiroplasmataceae</taxon>
        <taxon>Spiroplasma</taxon>
    </lineage>
</organism>
<evidence type="ECO:0000313" key="2">
    <source>
        <dbReference type="Proteomes" id="UP000067476"/>
    </source>
</evidence>
<dbReference type="RefSeq" id="WP_075058441.1">
    <property type="nucleotide sequence ID" value="NZ_CP012357.1"/>
</dbReference>
<dbReference type="PATRIC" id="fig|216942.3.peg.740"/>
<keyword evidence="2" id="KW-1185">Reference proteome</keyword>
<reference evidence="1 2" key="1">
    <citation type="journal article" date="2015" name="Genome Announc.">
        <title>Complete Genome Sequence of Spiroplasma litorale TN-1T (DSM 21781), a Bacterium Isolated from a Green-Eyed Horsefly (Tabanus nigrovittatus).</title>
        <authorList>
            <person name="Lo W.S."/>
            <person name="Lai Y.C."/>
            <person name="Lien Y.W."/>
            <person name="Wang T.H."/>
            <person name="Kuo C.H."/>
        </authorList>
    </citation>
    <scope>NUCLEOTIDE SEQUENCE [LARGE SCALE GENOMIC DNA]</scope>
    <source>
        <strain evidence="1 2">TN-1</strain>
    </source>
</reference>
<name>A0A0K1W2F6_9MOLU</name>
<sequence length="59" mass="6564">MFTLFGLPAAPKPFPSITSLSIETSKLILKLYFTSTVPVNFIDFSLAFKEVSLFEGLFT</sequence>
<dbReference type="Proteomes" id="UP000067476">
    <property type="component" value="Chromosome"/>
</dbReference>
<evidence type="ECO:0000313" key="1">
    <source>
        <dbReference type="EMBL" id="AKX34353.1"/>
    </source>
</evidence>
<dbReference type="KEGG" id="sll:SLITO_v1c07280"/>